<dbReference type="InterPro" id="IPR052584">
    <property type="entry name" value="U2_snRNP_Complex_Component"/>
</dbReference>
<feature type="domain" description="PSP proline-rich" evidence="2">
    <location>
        <begin position="283"/>
        <end position="339"/>
    </location>
</feature>
<dbReference type="Pfam" id="PF04037">
    <property type="entry name" value="DUF382"/>
    <property type="match status" value="1"/>
</dbReference>
<comment type="caution">
    <text evidence="3">The sequence shown here is derived from an EMBL/GenBank/DDBJ whole genome shotgun (WGS) entry which is preliminary data.</text>
</comment>
<feature type="compositionally biased region" description="Basic and acidic residues" evidence="1">
    <location>
        <begin position="430"/>
        <end position="454"/>
    </location>
</feature>
<feature type="compositionally biased region" description="Acidic residues" evidence="1">
    <location>
        <begin position="364"/>
        <end position="384"/>
    </location>
</feature>
<dbReference type="EMBL" id="JAIHNG010000120">
    <property type="protein sequence ID" value="KAI5957845.1"/>
    <property type="molecule type" value="Genomic_DNA"/>
</dbReference>
<feature type="region of interest" description="Disordered" evidence="1">
    <location>
        <begin position="212"/>
        <end position="231"/>
    </location>
</feature>
<dbReference type="Pfam" id="PF04046">
    <property type="entry name" value="PSP"/>
    <property type="match status" value="1"/>
</dbReference>
<dbReference type="PANTHER" id="PTHR12785:SF6">
    <property type="entry name" value="SPLICING FACTOR 3B SUBUNIT 2"/>
    <property type="match status" value="1"/>
</dbReference>
<feature type="compositionally biased region" description="Basic and acidic residues" evidence="1">
    <location>
        <begin position="19"/>
        <end position="34"/>
    </location>
</feature>
<gene>
    <name evidence="3" type="ORF">KGF57_003112</name>
</gene>
<feature type="compositionally biased region" description="Basic and acidic residues" evidence="1">
    <location>
        <begin position="222"/>
        <end position="231"/>
    </location>
</feature>
<dbReference type="SMART" id="SM00581">
    <property type="entry name" value="PSP"/>
    <property type="match status" value="1"/>
</dbReference>
<evidence type="ECO:0000256" key="1">
    <source>
        <dbReference type="SAM" id="MobiDB-lite"/>
    </source>
</evidence>
<organism evidence="3 4">
    <name type="scientific">Candida theae</name>
    <dbReference type="NCBI Taxonomy" id="1198502"/>
    <lineage>
        <taxon>Eukaryota</taxon>
        <taxon>Fungi</taxon>
        <taxon>Dikarya</taxon>
        <taxon>Ascomycota</taxon>
        <taxon>Saccharomycotina</taxon>
        <taxon>Pichiomycetes</taxon>
        <taxon>Debaryomycetaceae</taxon>
        <taxon>Candida/Lodderomyces clade</taxon>
        <taxon>Candida</taxon>
    </lineage>
</organism>
<dbReference type="AlphaFoldDB" id="A0AAD5BET6"/>
<feature type="compositionally biased region" description="Basic residues" evidence="1">
    <location>
        <begin position="1"/>
        <end position="18"/>
    </location>
</feature>
<name>A0AAD5BET6_9ASCO</name>
<feature type="compositionally biased region" description="Acidic residues" evidence="1">
    <location>
        <begin position="102"/>
        <end position="117"/>
    </location>
</feature>
<dbReference type="InterPro" id="IPR006568">
    <property type="entry name" value="PSP_pro-rich"/>
</dbReference>
<feature type="compositionally biased region" description="Acidic residues" evidence="1">
    <location>
        <begin position="417"/>
        <end position="429"/>
    </location>
</feature>
<evidence type="ECO:0000259" key="2">
    <source>
        <dbReference type="SMART" id="SM00581"/>
    </source>
</evidence>
<evidence type="ECO:0000313" key="3">
    <source>
        <dbReference type="EMBL" id="KAI5957845.1"/>
    </source>
</evidence>
<dbReference type="GO" id="GO:0005634">
    <property type="term" value="C:nucleus"/>
    <property type="evidence" value="ECO:0007669"/>
    <property type="project" value="InterPro"/>
</dbReference>
<dbReference type="InterPro" id="IPR007180">
    <property type="entry name" value="DUF382"/>
</dbReference>
<dbReference type="PANTHER" id="PTHR12785">
    <property type="entry name" value="SPLICING FACTOR 3B"/>
    <property type="match status" value="1"/>
</dbReference>
<proteinExistence type="predicted"/>
<reference evidence="3 4" key="1">
    <citation type="journal article" date="2022" name="DNA Res.">
        <title>Genome analysis of five recently described species of the CUG-Ser clade uncovers Candida theae as a new hybrid lineage with pathogenic potential in the Candida parapsilosis species complex.</title>
        <authorList>
            <person name="Mixao V."/>
            <person name="Del Olmo V."/>
            <person name="Hegedusova E."/>
            <person name="Saus E."/>
            <person name="Pryszcz L."/>
            <person name="Cillingova A."/>
            <person name="Nosek J."/>
            <person name="Gabaldon T."/>
        </authorList>
    </citation>
    <scope>NUCLEOTIDE SEQUENCE [LARGE SCALE GENOMIC DNA]</scope>
    <source>
        <strain evidence="3 4">CBS 12239</strain>
    </source>
</reference>
<dbReference type="Proteomes" id="UP001204833">
    <property type="component" value="Unassembled WGS sequence"/>
</dbReference>
<protein>
    <submittedName>
        <fullName evidence="3">Sap145</fullName>
    </submittedName>
</protein>
<evidence type="ECO:0000313" key="4">
    <source>
        <dbReference type="Proteomes" id="UP001204833"/>
    </source>
</evidence>
<feature type="compositionally biased region" description="Polar residues" evidence="1">
    <location>
        <begin position="40"/>
        <end position="57"/>
    </location>
</feature>
<accession>A0AAD5BET6</accession>
<feature type="region of interest" description="Disordered" evidence="1">
    <location>
        <begin position="357"/>
        <end position="454"/>
    </location>
</feature>
<keyword evidence="4" id="KW-1185">Reference proteome</keyword>
<feature type="compositionally biased region" description="Basic and acidic residues" evidence="1">
    <location>
        <begin position="385"/>
        <end position="401"/>
    </location>
</feature>
<dbReference type="GeneID" id="76151171"/>
<sequence length="454" mass="51762">MSVKRSKNQIRRERLKKRKLEEKNVENSDKKDTSPELTRGPTSSGSNATEHQPTTSIPDIKIDENDPLLQQFGSVLAKFNPPSPKEGGFQVVESSNKHSYTDEEDDDDASDESDKDDETQKSISLSKRQLRLRNKVPLSSLKMSTHRPEIVEPTDADALDPYLLVHIKSQPNIVPVPSHWSSKRDYLSSKRGIERPPFQLPKFIRDTGIEEMRSTVPGTGGDDGRTLKQQQRDRVQVKLGRLDMDYEKLYRAFFQNQTKPRLSAFGELYEEGKELVDELTNEAKHYKPGVVSKTLRKALGMNEHDLSIAPAWVIIMKDIGKPPSYRDLIIPGVDEEYNNGGYRDRHADGEARIEHWGRIKSVVEDDSEEEDEEEEEEEEEEDRDENAVENEKDGNEKRELQEADSIETAPVVIDNDSSSDDDDDDDDDDSTKKSSLKDVLFKMFENEKPPESDS</sequence>
<feature type="region of interest" description="Disordered" evidence="1">
    <location>
        <begin position="1"/>
        <end position="126"/>
    </location>
</feature>
<dbReference type="RefSeq" id="XP_051608548.1">
    <property type="nucleotide sequence ID" value="XM_051752498.1"/>
</dbReference>